<accession>A0A5S6QPE1</accession>
<evidence type="ECO:0000313" key="2">
    <source>
        <dbReference type="WBParaSite" id="TMUE_2000009226.1"/>
    </source>
</evidence>
<reference evidence="2" key="1">
    <citation type="submission" date="2019-12" db="UniProtKB">
        <authorList>
            <consortium name="WormBaseParasite"/>
        </authorList>
    </citation>
    <scope>IDENTIFICATION</scope>
</reference>
<dbReference type="AlphaFoldDB" id="A0A5S6QPE1"/>
<dbReference type="WBParaSite" id="TMUE_2000009226.1">
    <property type="protein sequence ID" value="TMUE_2000009226.1"/>
    <property type="gene ID" value="WBGene00300547"/>
</dbReference>
<keyword evidence="1" id="KW-1185">Reference proteome</keyword>
<protein>
    <submittedName>
        <fullName evidence="2">Uncharacterized protein</fullName>
    </submittedName>
</protein>
<name>A0A5S6QPE1_TRIMR</name>
<sequence length="76" mass="8660">MMVTNELSRLLHVLYLPPNKMAVLALGKGADRASLRIARWSMKLMGFNYDVKYKPGYVNVNTKKTSLLKSQAKYLL</sequence>
<dbReference type="Proteomes" id="UP000046395">
    <property type="component" value="Unassembled WGS sequence"/>
</dbReference>
<organism evidence="1 2">
    <name type="scientific">Trichuris muris</name>
    <name type="common">Mouse whipworm</name>
    <dbReference type="NCBI Taxonomy" id="70415"/>
    <lineage>
        <taxon>Eukaryota</taxon>
        <taxon>Metazoa</taxon>
        <taxon>Ecdysozoa</taxon>
        <taxon>Nematoda</taxon>
        <taxon>Enoplea</taxon>
        <taxon>Dorylaimia</taxon>
        <taxon>Trichinellida</taxon>
        <taxon>Trichuridae</taxon>
        <taxon>Trichuris</taxon>
    </lineage>
</organism>
<evidence type="ECO:0000313" key="1">
    <source>
        <dbReference type="Proteomes" id="UP000046395"/>
    </source>
</evidence>
<proteinExistence type="predicted"/>